<dbReference type="PANTHER" id="PTHR36757:SF1">
    <property type="entry name" value="GENOME ASSEMBLY, CHROMOSOME: A04"/>
    <property type="match status" value="1"/>
</dbReference>
<dbReference type="RefSeq" id="XP_020097627.1">
    <property type="nucleotide sequence ID" value="XM_020242038.1"/>
</dbReference>
<feature type="region of interest" description="Disordered" evidence="1">
    <location>
        <begin position="22"/>
        <end position="105"/>
    </location>
</feature>
<dbReference type="AlphaFoldDB" id="A0A6P5FPN5"/>
<evidence type="ECO:0000313" key="3">
    <source>
        <dbReference type="RefSeq" id="XP_020097627.1"/>
    </source>
</evidence>
<reference evidence="2" key="1">
    <citation type="journal article" date="2015" name="Nat. Genet.">
        <title>The pineapple genome and the evolution of CAM photosynthesis.</title>
        <authorList>
            <person name="Ming R."/>
            <person name="VanBuren R."/>
            <person name="Wai C.M."/>
            <person name="Tang H."/>
            <person name="Schatz M.C."/>
            <person name="Bowers J.E."/>
            <person name="Lyons E."/>
            <person name="Wang M.L."/>
            <person name="Chen J."/>
            <person name="Biggers E."/>
            <person name="Zhang J."/>
            <person name="Huang L."/>
            <person name="Zhang L."/>
            <person name="Miao W."/>
            <person name="Zhang J."/>
            <person name="Ye Z."/>
            <person name="Miao C."/>
            <person name="Lin Z."/>
            <person name="Wang H."/>
            <person name="Zhou H."/>
            <person name="Yim W.C."/>
            <person name="Priest H.D."/>
            <person name="Zheng C."/>
            <person name="Woodhouse M."/>
            <person name="Edger P.P."/>
            <person name="Guyot R."/>
            <person name="Guo H.B."/>
            <person name="Guo H."/>
            <person name="Zheng G."/>
            <person name="Singh R."/>
            <person name="Sharma A."/>
            <person name="Min X."/>
            <person name="Zheng Y."/>
            <person name="Lee H."/>
            <person name="Gurtowski J."/>
            <person name="Sedlazeck F.J."/>
            <person name="Harkess A."/>
            <person name="McKain M.R."/>
            <person name="Liao Z."/>
            <person name="Fang J."/>
            <person name="Liu J."/>
            <person name="Zhang X."/>
            <person name="Zhang Q."/>
            <person name="Hu W."/>
            <person name="Qin Y."/>
            <person name="Wang K."/>
            <person name="Chen L.Y."/>
            <person name="Shirley N."/>
            <person name="Lin Y.R."/>
            <person name="Liu L.Y."/>
            <person name="Hernandez A.G."/>
            <person name="Wright C.L."/>
            <person name="Bulone V."/>
            <person name="Tuskan G.A."/>
            <person name="Heath K."/>
            <person name="Zee F."/>
            <person name="Moore P.H."/>
            <person name="Sunkar R."/>
            <person name="Leebens-Mack J.H."/>
            <person name="Mockler T."/>
            <person name="Bennetzen J.L."/>
            <person name="Freeling M."/>
            <person name="Sankoff D."/>
            <person name="Paterson A.H."/>
            <person name="Zhu X."/>
            <person name="Yang X."/>
            <person name="Smith J.A."/>
            <person name="Cushman J.C."/>
            <person name="Paull R.E."/>
            <person name="Yu Q."/>
        </authorList>
    </citation>
    <scope>NUCLEOTIDE SEQUENCE [LARGE SCALE GENOMIC DNA]</scope>
    <source>
        <strain evidence="2">cv. F153</strain>
    </source>
</reference>
<protein>
    <submittedName>
        <fullName evidence="3">Uncharacterized protein LOC109716529</fullName>
    </submittedName>
</protein>
<dbReference type="OrthoDB" id="1621429at2759"/>
<dbReference type="GeneID" id="109716529"/>
<accession>A0A6P5FPN5</accession>
<reference evidence="3" key="2">
    <citation type="submission" date="2025-08" db="UniProtKB">
        <authorList>
            <consortium name="RefSeq"/>
        </authorList>
    </citation>
    <scope>IDENTIFICATION</scope>
    <source>
        <tissue evidence="3">Leaf</tissue>
    </source>
</reference>
<dbReference type="PANTHER" id="PTHR36757">
    <property type="entry name" value="BNAANNG22500D PROTEIN"/>
    <property type="match status" value="1"/>
</dbReference>
<keyword evidence="2" id="KW-1185">Reference proteome</keyword>
<sequence length="244" mass="25751">MSMAMHTNDSWEWAGASPRISFSHDFSLPDGDPSPADAIFSDGKLLPLPPIAPNTTHPHPRPSSLPPTTTTIPSPPTTILYSEKHQHQQQQQQQPPIRPAGKKAATAAAAAAPFWRFGRSSSVSCCHARPSSSSGSFCPFPLIRSKSTGSALGPGNSIAASKNRGLYCNYAGGGGSLKRPLSYNKSNNHANINNNGGIRISPILNEPAGSAAATTTTGVSIFNYLLCSCGNRSMRRELALQCTP</sequence>
<feature type="compositionally biased region" description="Low complexity" evidence="1">
    <location>
        <begin position="66"/>
        <end position="80"/>
    </location>
</feature>
<gene>
    <name evidence="3" type="primary">LOC109716529</name>
</gene>
<organism evidence="2 3">
    <name type="scientific">Ananas comosus</name>
    <name type="common">Pineapple</name>
    <name type="synonym">Ananas ananas</name>
    <dbReference type="NCBI Taxonomy" id="4615"/>
    <lineage>
        <taxon>Eukaryota</taxon>
        <taxon>Viridiplantae</taxon>
        <taxon>Streptophyta</taxon>
        <taxon>Embryophyta</taxon>
        <taxon>Tracheophyta</taxon>
        <taxon>Spermatophyta</taxon>
        <taxon>Magnoliopsida</taxon>
        <taxon>Liliopsida</taxon>
        <taxon>Poales</taxon>
        <taxon>Bromeliaceae</taxon>
        <taxon>Bromelioideae</taxon>
        <taxon>Ananas</taxon>
    </lineage>
</organism>
<evidence type="ECO:0000256" key="1">
    <source>
        <dbReference type="SAM" id="MobiDB-lite"/>
    </source>
</evidence>
<dbReference type="Proteomes" id="UP000515123">
    <property type="component" value="Linkage group 10"/>
</dbReference>
<name>A0A6P5FPN5_ANACO</name>
<proteinExistence type="predicted"/>
<evidence type="ECO:0000313" key="2">
    <source>
        <dbReference type="Proteomes" id="UP000515123"/>
    </source>
</evidence>